<accession>A0ABR3NIP7</accession>
<protein>
    <recommendedName>
        <fullName evidence="3">C-type lectin domain-containing protein</fullName>
    </recommendedName>
</protein>
<sequence>MLVEDVRGVLEVTTKKKLILIKENLKWSEALRYCRQNHVDLVLVHSERFRVCDDVVKGGLLRLCWLGFTQLTGVMNIGSG</sequence>
<gene>
    <name evidence="1" type="ORF">QQF64_036199</name>
</gene>
<name>A0ABR3NIP7_9TELE</name>
<organism evidence="1 2">
    <name type="scientific">Cirrhinus molitorella</name>
    <name type="common">mud carp</name>
    <dbReference type="NCBI Taxonomy" id="172907"/>
    <lineage>
        <taxon>Eukaryota</taxon>
        <taxon>Metazoa</taxon>
        <taxon>Chordata</taxon>
        <taxon>Craniata</taxon>
        <taxon>Vertebrata</taxon>
        <taxon>Euteleostomi</taxon>
        <taxon>Actinopterygii</taxon>
        <taxon>Neopterygii</taxon>
        <taxon>Teleostei</taxon>
        <taxon>Ostariophysi</taxon>
        <taxon>Cypriniformes</taxon>
        <taxon>Cyprinidae</taxon>
        <taxon>Labeoninae</taxon>
        <taxon>Labeonini</taxon>
        <taxon>Cirrhinus</taxon>
    </lineage>
</organism>
<evidence type="ECO:0000313" key="2">
    <source>
        <dbReference type="Proteomes" id="UP001558613"/>
    </source>
</evidence>
<comment type="caution">
    <text evidence="1">The sequence shown here is derived from an EMBL/GenBank/DDBJ whole genome shotgun (WGS) entry which is preliminary data.</text>
</comment>
<evidence type="ECO:0008006" key="3">
    <source>
        <dbReference type="Google" id="ProtNLM"/>
    </source>
</evidence>
<dbReference type="EMBL" id="JAYMGO010000004">
    <property type="protein sequence ID" value="KAL1276576.1"/>
    <property type="molecule type" value="Genomic_DNA"/>
</dbReference>
<dbReference type="SUPFAM" id="SSF56436">
    <property type="entry name" value="C-type lectin-like"/>
    <property type="match status" value="1"/>
</dbReference>
<dbReference type="InterPro" id="IPR016187">
    <property type="entry name" value="CTDL_fold"/>
</dbReference>
<reference evidence="1 2" key="1">
    <citation type="submission" date="2023-09" db="EMBL/GenBank/DDBJ databases">
        <authorList>
            <person name="Wang M."/>
        </authorList>
    </citation>
    <scope>NUCLEOTIDE SEQUENCE [LARGE SCALE GENOMIC DNA]</scope>
    <source>
        <strain evidence="1">GT-2023</strain>
        <tissue evidence="1">Liver</tissue>
    </source>
</reference>
<keyword evidence="2" id="KW-1185">Reference proteome</keyword>
<proteinExistence type="predicted"/>
<dbReference type="Proteomes" id="UP001558613">
    <property type="component" value="Unassembled WGS sequence"/>
</dbReference>
<evidence type="ECO:0000313" key="1">
    <source>
        <dbReference type="EMBL" id="KAL1276576.1"/>
    </source>
</evidence>